<organism evidence="3 4">
    <name type="scientific">Marssonina brunnea f. sp. multigermtubi (strain MB_m1)</name>
    <name type="common">Marssonina leaf spot fungus</name>
    <dbReference type="NCBI Taxonomy" id="1072389"/>
    <lineage>
        <taxon>Eukaryota</taxon>
        <taxon>Fungi</taxon>
        <taxon>Dikarya</taxon>
        <taxon>Ascomycota</taxon>
        <taxon>Pezizomycotina</taxon>
        <taxon>Leotiomycetes</taxon>
        <taxon>Helotiales</taxon>
        <taxon>Drepanopezizaceae</taxon>
        <taxon>Drepanopeziza</taxon>
    </lineage>
</organism>
<feature type="coiled-coil region" evidence="1">
    <location>
        <begin position="288"/>
        <end position="315"/>
    </location>
</feature>
<dbReference type="OrthoDB" id="3530648at2759"/>
<dbReference type="HOGENOM" id="CLU_850136_0_0_1"/>
<evidence type="ECO:0000256" key="1">
    <source>
        <dbReference type="SAM" id="Coils"/>
    </source>
</evidence>
<reference evidence="3 4" key="1">
    <citation type="journal article" date="2012" name="BMC Genomics">
        <title>Sequencing the genome of Marssonina brunnea reveals fungus-poplar co-evolution.</title>
        <authorList>
            <person name="Zhu S."/>
            <person name="Cao Y.-Z."/>
            <person name="Jiang C."/>
            <person name="Tan B.-Y."/>
            <person name="Wang Z."/>
            <person name="Feng S."/>
            <person name="Zhang L."/>
            <person name="Su X.-H."/>
            <person name="Brejova B."/>
            <person name="Vinar T."/>
            <person name="Xu M."/>
            <person name="Wang M.-X."/>
            <person name="Zhang S.-G."/>
            <person name="Huang M.-R."/>
            <person name="Wu R."/>
            <person name="Zhou Y."/>
        </authorList>
    </citation>
    <scope>NUCLEOTIDE SEQUENCE [LARGE SCALE GENOMIC DNA]</scope>
    <source>
        <strain evidence="3 4">MB_m1</strain>
    </source>
</reference>
<sequence>MALFVPDSFLPMTPDQITEAQLPLTYKPLPVFAARRLQTFLSTGTDPNASFTIFSRLPLELRRKIWRLSLPERNIITIYTEIWAEDRGYTRRVYSAISSRLPPATLFANRESRAVTLEHYSPLFTQCEGQGGDRITYMDFQIDVLRLGILGLCWAKSVPGVEFDLRRVKHLAVPGSGEQISYRGHENAAVAFENFRNLHTLFFSTCHQRGAAHLYRPASQWPRTLASPFNCGDKEDEIEDGVDGMRPIERLRIWTVWQRLENGGLEGFTKPEIVVRLHKEDIATFDRRQYLEDYHEEMERQTEQLEREQHATEAESMIEALICLAFS</sequence>
<name>K1Y2S6_MARBU</name>
<feature type="domain" description="2EXR" evidence="2">
    <location>
        <begin position="51"/>
        <end position="145"/>
    </location>
</feature>
<dbReference type="InterPro" id="IPR045518">
    <property type="entry name" value="2EXR"/>
</dbReference>
<keyword evidence="4" id="KW-1185">Reference proteome</keyword>
<evidence type="ECO:0000259" key="2">
    <source>
        <dbReference type="Pfam" id="PF20150"/>
    </source>
</evidence>
<keyword evidence="1" id="KW-0175">Coiled coil</keyword>
<evidence type="ECO:0000313" key="3">
    <source>
        <dbReference type="EMBL" id="EKD19469.1"/>
    </source>
</evidence>
<protein>
    <recommendedName>
        <fullName evidence="2">2EXR domain-containing protein</fullName>
    </recommendedName>
</protein>
<proteinExistence type="predicted"/>
<gene>
    <name evidence="3" type="ORF">MBM_02706</name>
</gene>
<dbReference type="Proteomes" id="UP000006753">
    <property type="component" value="Unassembled WGS sequence"/>
</dbReference>
<evidence type="ECO:0000313" key="4">
    <source>
        <dbReference type="Proteomes" id="UP000006753"/>
    </source>
</evidence>
<dbReference type="PANTHER" id="PTHR35910">
    <property type="entry name" value="2EXR DOMAIN-CONTAINING PROTEIN"/>
    <property type="match status" value="1"/>
</dbReference>
<dbReference type="Pfam" id="PF20150">
    <property type="entry name" value="2EXR"/>
    <property type="match status" value="1"/>
</dbReference>
<dbReference type="AlphaFoldDB" id="K1Y2S6"/>
<accession>K1Y2S6</accession>
<dbReference type="KEGG" id="mbe:MBM_02706"/>
<dbReference type="GeneID" id="18758641"/>
<dbReference type="RefSeq" id="XP_007290595.1">
    <property type="nucleotide sequence ID" value="XM_007290533.1"/>
</dbReference>
<dbReference type="EMBL" id="JH921431">
    <property type="protein sequence ID" value="EKD19469.1"/>
    <property type="molecule type" value="Genomic_DNA"/>
</dbReference>
<dbReference type="PANTHER" id="PTHR35910:SF1">
    <property type="entry name" value="2EXR DOMAIN-CONTAINING PROTEIN"/>
    <property type="match status" value="1"/>
</dbReference>
<dbReference type="InParanoid" id="K1Y2S6"/>